<gene>
    <name evidence="1" type="ORF">ACFQV2_39805</name>
</gene>
<name>A0ABW2TYK5_9PSEU</name>
<dbReference type="EMBL" id="JBHTEY010000004">
    <property type="protein sequence ID" value="MFC7618571.1"/>
    <property type="molecule type" value="Genomic_DNA"/>
</dbReference>
<sequence length="50" mass="5122">MHSHTIALLVLTACLLAMWPLSRAEFVGPTAVAGFVLGATSAISLVALVT</sequence>
<organism evidence="1 2">
    <name type="scientific">Actinokineospora soli</name>
    <dbReference type="NCBI Taxonomy" id="1048753"/>
    <lineage>
        <taxon>Bacteria</taxon>
        <taxon>Bacillati</taxon>
        <taxon>Actinomycetota</taxon>
        <taxon>Actinomycetes</taxon>
        <taxon>Pseudonocardiales</taxon>
        <taxon>Pseudonocardiaceae</taxon>
        <taxon>Actinokineospora</taxon>
    </lineage>
</organism>
<evidence type="ECO:0000313" key="1">
    <source>
        <dbReference type="EMBL" id="MFC7618571.1"/>
    </source>
</evidence>
<keyword evidence="2" id="KW-1185">Reference proteome</keyword>
<proteinExistence type="predicted"/>
<accession>A0ABW2TYK5</accession>
<reference evidence="2" key="1">
    <citation type="journal article" date="2019" name="Int. J. Syst. Evol. Microbiol.">
        <title>The Global Catalogue of Microorganisms (GCM) 10K type strain sequencing project: providing services to taxonomists for standard genome sequencing and annotation.</title>
        <authorList>
            <consortium name="The Broad Institute Genomics Platform"/>
            <consortium name="The Broad Institute Genome Sequencing Center for Infectious Disease"/>
            <person name="Wu L."/>
            <person name="Ma J."/>
        </authorList>
    </citation>
    <scope>NUCLEOTIDE SEQUENCE [LARGE SCALE GENOMIC DNA]</scope>
    <source>
        <strain evidence="2">JCM 17695</strain>
    </source>
</reference>
<evidence type="ECO:0000313" key="2">
    <source>
        <dbReference type="Proteomes" id="UP001596512"/>
    </source>
</evidence>
<dbReference type="Proteomes" id="UP001596512">
    <property type="component" value="Unassembled WGS sequence"/>
</dbReference>
<protein>
    <submittedName>
        <fullName evidence="1">Uncharacterized protein</fullName>
    </submittedName>
</protein>
<comment type="caution">
    <text evidence="1">The sequence shown here is derived from an EMBL/GenBank/DDBJ whole genome shotgun (WGS) entry which is preliminary data.</text>
</comment>